<name>A0A1B1RZ27_9BACL</name>
<organism evidence="2 3">
    <name type="scientific">Planococcus versutus</name>
    <dbReference type="NCBI Taxonomy" id="1302659"/>
    <lineage>
        <taxon>Bacteria</taxon>
        <taxon>Bacillati</taxon>
        <taxon>Bacillota</taxon>
        <taxon>Bacilli</taxon>
        <taxon>Bacillales</taxon>
        <taxon>Caryophanaceae</taxon>
        <taxon>Planococcus</taxon>
    </lineage>
</organism>
<proteinExistence type="predicted"/>
<dbReference type="Proteomes" id="UP000053354">
    <property type="component" value="Chromosome"/>
</dbReference>
<protein>
    <submittedName>
        <fullName evidence="2">Uncharacterized protein</fullName>
    </submittedName>
</protein>
<feature type="compositionally biased region" description="Basic and acidic residues" evidence="1">
    <location>
        <begin position="48"/>
        <end position="64"/>
    </location>
</feature>
<gene>
    <name evidence="2" type="ORF">I858_003985</name>
</gene>
<dbReference type="AlphaFoldDB" id="A0A1B1RZ27"/>
<dbReference type="EMBL" id="CP016540">
    <property type="protein sequence ID" value="ANU26191.1"/>
    <property type="molecule type" value="Genomic_DNA"/>
</dbReference>
<dbReference type="KEGG" id="pll:I858_003985"/>
<sequence>MARKGTAGKTQDQQSAPTESAIDKVVQKTKQALDSDNEATNYDEATDEMEKAKDHSKDIPTTEK</sequence>
<feature type="region of interest" description="Disordered" evidence="1">
    <location>
        <begin position="1"/>
        <end position="64"/>
    </location>
</feature>
<evidence type="ECO:0000256" key="1">
    <source>
        <dbReference type="SAM" id="MobiDB-lite"/>
    </source>
</evidence>
<dbReference type="RefSeq" id="WP_049694828.1">
    <property type="nucleotide sequence ID" value="NZ_CP016540.2"/>
</dbReference>
<accession>A0A1B1RZ27</accession>
<feature type="compositionally biased region" description="Polar residues" evidence="1">
    <location>
        <begin position="8"/>
        <end position="18"/>
    </location>
</feature>
<keyword evidence="3" id="KW-1185">Reference proteome</keyword>
<feature type="compositionally biased region" description="Polar residues" evidence="1">
    <location>
        <begin position="28"/>
        <end position="40"/>
    </location>
</feature>
<evidence type="ECO:0000313" key="2">
    <source>
        <dbReference type="EMBL" id="ANU26191.1"/>
    </source>
</evidence>
<reference evidence="2" key="1">
    <citation type="submission" date="2016-10" db="EMBL/GenBank/DDBJ databases">
        <authorList>
            <person name="See-Too W.S."/>
        </authorList>
    </citation>
    <scope>NUCLEOTIDE SEQUENCE</scope>
    <source>
        <strain evidence="2">L10.15</strain>
    </source>
</reference>
<dbReference type="STRING" id="1302659.I858_003985"/>
<evidence type="ECO:0000313" key="3">
    <source>
        <dbReference type="Proteomes" id="UP000053354"/>
    </source>
</evidence>
<dbReference type="OrthoDB" id="2428374at2"/>